<dbReference type="GO" id="GO:0006047">
    <property type="term" value="P:UDP-N-acetylglucosamine metabolic process"/>
    <property type="evidence" value="ECO:0007669"/>
    <property type="project" value="InterPro"/>
</dbReference>
<name>A0A5J6WSD3_MORMI</name>
<gene>
    <name evidence="2" type="primary">neuC</name>
    <name evidence="2" type="ORF">FR932_21255</name>
</gene>
<dbReference type="Pfam" id="PF02350">
    <property type="entry name" value="Epimerase_2"/>
    <property type="match status" value="1"/>
</dbReference>
<keyword evidence="3" id="KW-1185">Reference proteome</keyword>
<dbReference type="InterPro" id="IPR020004">
    <property type="entry name" value="UDP-GlcNAc_Epase"/>
</dbReference>
<dbReference type="EMBL" id="CP044399">
    <property type="protein sequence ID" value="QFI40148.1"/>
    <property type="molecule type" value="Genomic_DNA"/>
</dbReference>
<keyword evidence="2" id="KW-0326">Glycosidase</keyword>
<dbReference type="GO" id="GO:0004553">
    <property type="term" value="F:hydrolase activity, hydrolyzing O-glycosyl compounds"/>
    <property type="evidence" value="ECO:0007669"/>
    <property type="project" value="InterPro"/>
</dbReference>
<accession>A0A5J6WSD3</accession>
<dbReference type="AlphaFoldDB" id="A0A5J6WSD3"/>
<proteinExistence type="predicted"/>
<organism evidence="2 3">
    <name type="scientific">Moritella marina ATCC 15381</name>
    <dbReference type="NCBI Taxonomy" id="1202962"/>
    <lineage>
        <taxon>Bacteria</taxon>
        <taxon>Pseudomonadati</taxon>
        <taxon>Pseudomonadota</taxon>
        <taxon>Gammaproteobacteria</taxon>
        <taxon>Alteromonadales</taxon>
        <taxon>Moritellaceae</taxon>
        <taxon>Moritella</taxon>
    </lineage>
</organism>
<dbReference type="Proteomes" id="UP000327424">
    <property type="component" value="Chromosome"/>
</dbReference>
<dbReference type="PANTHER" id="PTHR43174:SF3">
    <property type="entry name" value="UDP-N-ACETYLGLUCOSAMINE 2-EPIMERASE"/>
    <property type="match status" value="1"/>
</dbReference>
<evidence type="ECO:0000313" key="2">
    <source>
        <dbReference type="EMBL" id="QFI40148.1"/>
    </source>
</evidence>
<evidence type="ECO:0000259" key="1">
    <source>
        <dbReference type="Pfam" id="PF02350"/>
    </source>
</evidence>
<dbReference type="KEGG" id="mmaa:FR932_21255"/>
<feature type="domain" description="UDP-N-acetylglucosamine 2-epimerase" evidence="1">
    <location>
        <begin position="24"/>
        <end position="369"/>
    </location>
</feature>
<reference evidence="2 3" key="1">
    <citation type="submission" date="2019-09" db="EMBL/GenBank/DDBJ databases">
        <title>Hybrid Assembly of the complete Genome of the Deep-Sea Bacterium Moritella marina from long Nanopore and Illumina reads.</title>
        <authorList>
            <person name="Magin S."/>
            <person name="Georgoulis A."/>
            <person name="Papadimitriou K."/>
            <person name="Iliakis G."/>
            <person name="Vorgias C.E."/>
        </authorList>
    </citation>
    <scope>NUCLEOTIDE SEQUENCE [LARGE SCALE GENOMIC DNA]</scope>
    <source>
        <strain evidence="2 3">MP-1</strain>
    </source>
</reference>
<dbReference type="CDD" id="cd03786">
    <property type="entry name" value="GTB_UDP-GlcNAc_2-Epimerase"/>
    <property type="match status" value="1"/>
</dbReference>
<sequence>MRKICVVTATRAEYGLLKCLLDDINAAADLELQLIVTGTHLAPEFGYTIEQIIADEMTITKKIEILLSSDSPVGVSKSMGLAQISFAEAFDELAPDIVLVLGDRYELLPIVSAANIARIPVAHLNGGEITEGAIDDVIRHAVTKLSQLHFTAIEEYAQRVIQMGEQPASVFNVGEVGLDNFKRMQFFTQSEFETSIDCKLKRKNILITYHPETTEDSATSIANFNLLVAELDALEDTLLIFTKANADVGGRAINALIDTYVAAHSDKAIAFTSLGQRRYLSALHYIDAVVGNSSSGIVEAPTFKVASINMGDRQKGRIRASSVIDVTCDAMQIKQALKTIYLPEYQQALAQVVNPYGQGESSEQVVKVLQTVDLNKLATKSFYDVSF</sequence>
<dbReference type="Gene3D" id="3.40.50.2000">
    <property type="entry name" value="Glycogen Phosphorylase B"/>
    <property type="match status" value="2"/>
</dbReference>
<keyword evidence="2" id="KW-0378">Hydrolase</keyword>
<dbReference type="SUPFAM" id="SSF53756">
    <property type="entry name" value="UDP-Glycosyltransferase/glycogen phosphorylase"/>
    <property type="match status" value="1"/>
</dbReference>
<dbReference type="EC" id="3.2.1.183" evidence="2"/>
<protein>
    <submittedName>
        <fullName evidence="2">UDP-N-acetylglucosamine 2-epimerase (Hydrolyzing)</fullName>
        <ecNumber evidence="2">3.2.1.183</ecNumber>
    </submittedName>
</protein>
<dbReference type="NCBIfam" id="TIGR03568">
    <property type="entry name" value="NeuC_NnaA"/>
    <property type="match status" value="1"/>
</dbReference>
<dbReference type="PANTHER" id="PTHR43174">
    <property type="entry name" value="UDP-N-ACETYLGLUCOSAMINE 2-EPIMERASE"/>
    <property type="match status" value="1"/>
</dbReference>
<dbReference type="RefSeq" id="WP_019440350.1">
    <property type="nucleotide sequence ID" value="NZ_ALOE01000007.1"/>
</dbReference>
<dbReference type="InterPro" id="IPR003331">
    <property type="entry name" value="UDP_GlcNAc_Epimerase_2_dom"/>
</dbReference>
<dbReference type="OrthoDB" id="9803238at2"/>
<evidence type="ECO:0000313" key="3">
    <source>
        <dbReference type="Proteomes" id="UP000327424"/>
    </source>
</evidence>
<dbReference type="InterPro" id="IPR029767">
    <property type="entry name" value="WecB-like"/>
</dbReference>